<dbReference type="Pfam" id="PF02519">
    <property type="entry name" value="Auxin_inducible"/>
    <property type="match status" value="1"/>
</dbReference>
<evidence type="ECO:0000256" key="1">
    <source>
        <dbReference type="ARBA" id="ARBA00006974"/>
    </source>
</evidence>
<evidence type="ECO:0000313" key="3">
    <source>
        <dbReference type="Proteomes" id="UP001222027"/>
    </source>
</evidence>
<dbReference type="Proteomes" id="UP001222027">
    <property type="component" value="Unassembled WGS sequence"/>
</dbReference>
<reference evidence="2 3" key="1">
    <citation type="submission" date="2022-12" db="EMBL/GenBank/DDBJ databases">
        <title>Chromosome-scale assembly of the Ensete ventricosum genome.</title>
        <authorList>
            <person name="Dussert Y."/>
            <person name="Stocks J."/>
            <person name="Wendawek A."/>
            <person name="Woldeyes F."/>
            <person name="Nichols R.A."/>
            <person name="Borrell J.S."/>
        </authorList>
    </citation>
    <scope>NUCLEOTIDE SEQUENCE [LARGE SCALE GENOMIC DNA]</scope>
    <source>
        <strain evidence="3">cv. Maze</strain>
        <tissue evidence="2">Seeds</tissue>
    </source>
</reference>
<dbReference type="PANTHER" id="PTHR31374">
    <property type="entry name" value="AUXIN-INDUCED PROTEIN-LIKE-RELATED"/>
    <property type="match status" value="1"/>
</dbReference>
<dbReference type="PANTHER" id="PTHR31374:SF198">
    <property type="entry name" value="AUXIN-RESPONSIVE PROTEIN SAUR72"/>
    <property type="match status" value="1"/>
</dbReference>
<name>A0AAV8QH17_ENSVE</name>
<dbReference type="GO" id="GO:0009733">
    <property type="term" value="P:response to auxin"/>
    <property type="evidence" value="ECO:0007669"/>
    <property type="project" value="InterPro"/>
</dbReference>
<sequence>MIRRMSRVVDCAQYESLRQAGKGRRHGEPAQGHFPVYVGEEMERFEVRTELLGRPAFVQLLRLSAHEYGYEQRGVLRIPCPVPLFRRLLAAAASSSSSSSEEEEKEKEKELLRSFPELLFAVQYLSLQLGVKGTFDLFAPCLLSITTSHPSGFDGAIISCDGFCHGRLPPSASLFDAARLQLLLPGEGDGAAGRALPRRLAAELGRPMLCSAVFSTCEFIPRSHLQKMDDHSSNHKNEPLKARYSQNTSFWSHITFSSSSSTTSDLVALTRSCYSLHSYNGGTKSRE</sequence>
<gene>
    <name evidence="2" type="ORF">OPV22_024466</name>
</gene>
<keyword evidence="3" id="KW-1185">Reference proteome</keyword>
<comment type="caution">
    <text evidence="2">The sequence shown here is derived from an EMBL/GenBank/DDBJ whole genome shotgun (WGS) entry which is preliminary data.</text>
</comment>
<dbReference type="EMBL" id="JAQQAF010000007">
    <property type="protein sequence ID" value="KAJ8470123.1"/>
    <property type="molecule type" value="Genomic_DNA"/>
</dbReference>
<comment type="similarity">
    <text evidence="1">Belongs to the ARG7 family.</text>
</comment>
<evidence type="ECO:0008006" key="4">
    <source>
        <dbReference type="Google" id="ProtNLM"/>
    </source>
</evidence>
<proteinExistence type="inferred from homology"/>
<protein>
    <recommendedName>
        <fullName evidence="4">Auxin-responsive protein SAUR71</fullName>
    </recommendedName>
</protein>
<dbReference type="InterPro" id="IPR003676">
    <property type="entry name" value="SAUR_fam"/>
</dbReference>
<dbReference type="AlphaFoldDB" id="A0AAV8QH17"/>
<evidence type="ECO:0000313" key="2">
    <source>
        <dbReference type="EMBL" id="KAJ8470123.1"/>
    </source>
</evidence>
<organism evidence="2 3">
    <name type="scientific">Ensete ventricosum</name>
    <name type="common">Abyssinian banana</name>
    <name type="synonym">Musa ensete</name>
    <dbReference type="NCBI Taxonomy" id="4639"/>
    <lineage>
        <taxon>Eukaryota</taxon>
        <taxon>Viridiplantae</taxon>
        <taxon>Streptophyta</taxon>
        <taxon>Embryophyta</taxon>
        <taxon>Tracheophyta</taxon>
        <taxon>Spermatophyta</taxon>
        <taxon>Magnoliopsida</taxon>
        <taxon>Liliopsida</taxon>
        <taxon>Zingiberales</taxon>
        <taxon>Musaceae</taxon>
        <taxon>Ensete</taxon>
    </lineage>
</organism>
<accession>A0AAV8QH17</accession>